<evidence type="ECO:0000313" key="2">
    <source>
        <dbReference type="EMBL" id="DAF97242.1"/>
    </source>
</evidence>
<name>A0A8S5US61_9CAUD</name>
<feature type="domain" description="Antitoxin SocA-like Panacea" evidence="1">
    <location>
        <begin position="28"/>
        <end position="122"/>
    </location>
</feature>
<protein>
    <recommendedName>
        <fullName evidence="1">Antitoxin SocA-like Panacea domain-containing protein</fullName>
    </recommendedName>
</protein>
<dbReference type="Pfam" id="PF13274">
    <property type="entry name" value="SocA_Panacea"/>
    <property type="match status" value="1"/>
</dbReference>
<dbReference type="InterPro" id="IPR025272">
    <property type="entry name" value="SocA_Panacea"/>
</dbReference>
<sequence length="145" mass="16647">MTYSALEVARYIIHHEAQQGRTVSNLRLQKLLYFVQAQFAVNATNGQPCFKDRMEAWDFGPVVPVVYREYKYYGSAVIPYDNCAQASISTRDRALIDAMLDYCAKYSTTALVRITHAQAPWKDAYRNGFNNEITPEAIRLYFGRS</sequence>
<dbReference type="EMBL" id="BK016129">
    <property type="protein sequence ID" value="DAF97242.1"/>
    <property type="molecule type" value="Genomic_DNA"/>
</dbReference>
<evidence type="ECO:0000259" key="1">
    <source>
        <dbReference type="Pfam" id="PF13274"/>
    </source>
</evidence>
<accession>A0A8S5US61</accession>
<organism evidence="2">
    <name type="scientific">Siphoviridae sp. ctAvy12</name>
    <dbReference type="NCBI Taxonomy" id="2825371"/>
    <lineage>
        <taxon>Viruses</taxon>
        <taxon>Duplodnaviria</taxon>
        <taxon>Heunggongvirae</taxon>
        <taxon>Uroviricota</taxon>
        <taxon>Caudoviricetes</taxon>
    </lineage>
</organism>
<proteinExistence type="predicted"/>
<reference evidence="2" key="1">
    <citation type="journal article" date="2021" name="Proc. Natl. Acad. Sci. U.S.A.">
        <title>A Catalog of Tens of Thousands of Viruses from Human Metagenomes Reveals Hidden Associations with Chronic Diseases.</title>
        <authorList>
            <person name="Tisza M.J."/>
            <person name="Buck C.B."/>
        </authorList>
    </citation>
    <scope>NUCLEOTIDE SEQUENCE</scope>
    <source>
        <strain evidence="2">CtAvy12</strain>
    </source>
</reference>